<sequence>MPPLNHILQTLPSPHSLHRRGTSCASASFDTTCSLHRTILLSIIGAVVLLKILVLTALYARHRKRKAMKQRLGLSSSDAEKPALPEEKKKKFLERERWEDPALEIPPPVYSREYR</sequence>
<feature type="compositionally biased region" description="Basic and acidic residues" evidence="1">
    <location>
        <begin position="78"/>
        <end position="88"/>
    </location>
</feature>
<dbReference type="OrthoDB" id="10583783at2759"/>
<protein>
    <submittedName>
        <fullName evidence="3">Uncharacterized protein</fullName>
    </submittedName>
</protein>
<evidence type="ECO:0000256" key="1">
    <source>
        <dbReference type="SAM" id="MobiDB-lite"/>
    </source>
</evidence>
<feature type="transmembrane region" description="Helical" evidence="2">
    <location>
        <begin position="39"/>
        <end position="60"/>
    </location>
</feature>
<name>A0A6A5U1J9_9PLEO</name>
<keyword evidence="4" id="KW-1185">Reference proteome</keyword>
<keyword evidence="2" id="KW-0472">Membrane</keyword>
<accession>A0A6A5U1J9</accession>
<dbReference type="EMBL" id="ML976986">
    <property type="protein sequence ID" value="KAF1958821.1"/>
    <property type="molecule type" value="Genomic_DNA"/>
</dbReference>
<evidence type="ECO:0000256" key="2">
    <source>
        <dbReference type="SAM" id="Phobius"/>
    </source>
</evidence>
<reference evidence="3" key="1">
    <citation type="journal article" date="2020" name="Stud. Mycol.">
        <title>101 Dothideomycetes genomes: a test case for predicting lifestyles and emergence of pathogens.</title>
        <authorList>
            <person name="Haridas S."/>
            <person name="Albert R."/>
            <person name="Binder M."/>
            <person name="Bloem J."/>
            <person name="Labutti K."/>
            <person name="Salamov A."/>
            <person name="Andreopoulos B."/>
            <person name="Baker S."/>
            <person name="Barry K."/>
            <person name="Bills G."/>
            <person name="Bluhm B."/>
            <person name="Cannon C."/>
            <person name="Castanera R."/>
            <person name="Culley D."/>
            <person name="Daum C."/>
            <person name="Ezra D."/>
            <person name="Gonzalez J."/>
            <person name="Henrissat B."/>
            <person name="Kuo A."/>
            <person name="Liang C."/>
            <person name="Lipzen A."/>
            <person name="Lutzoni F."/>
            <person name="Magnuson J."/>
            <person name="Mondo S."/>
            <person name="Nolan M."/>
            <person name="Ohm R."/>
            <person name="Pangilinan J."/>
            <person name="Park H.-J."/>
            <person name="Ramirez L."/>
            <person name="Alfaro M."/>
            <person name="Sun H."/>
            <person name="Tritt A."/>
            <person name="Yoshinaga Y."/>
            <person name="Zwiers L.-H."/>
            <person name="Turgeon B."/>
            <person name="Goodwin S."/>
            <person name="Spatafora J."/>
            <person name="Crous P."/>
            <person name="Grigoriev I."/>
        </authorList>
    </citation>
    <scope>NUCLEOTIDE SEQUENCE</scope>
    <source>
        <strain evidence="3">CBS 675.92</strain>
    </source>
</reference>
<gene>
    <name evidence="3" type="ORF">CC80DRAFT_502733</name>
</gene>
<dbReference type="AlphaFoldDB" id="A0A6A5U1J9"/>
<keyword evidence="2" id="KW-0812">Transmembrane</keyword>
<evidence type="ECO:0000313" key="4">
    <source>
        <dbReference type="Proteomes" id="UP000800035"/>
    </source>
</evidence>
<dbReference type="Proteomes" id="UP000800035">
    <property type="component" value="Unassembled WGS sequence"/>
</dbReference>
<evidence type="ECO:0000313" key="3">
    <source>
        <dbReference type="EMBL" id="KAF1958821.1"/>
    </source>
</evidence>
<proteinExistence type="predicted"/>
<feature type="region of interest" description="Disordered" evidence="1">
    <location>
        <begin position="67"/>
        <end position="88"/>
    </location>
</feature>
<keyword evidence="2" id="KW-1133">Transmembrane helix</keyword>
<organism evidence="3 4">
    <name type="scientific">Byssothecium circinans</name>
    <dbReference type="NCBI Taxonomy" id="147558"/>
    <lineage>
        <taxon>Eukaryota</taxon>
        <taxon>Fungi</taxon>
        <taxon>Dikarya</taxon>
        <taxon>Ascomycota</taxon>
        <taxon>Pezizomycotina</taxon>
        <taxon>Dothideomycetes</taxon>
        <taxon>Pleosporomycetidae</taxon>
        <taxon>Pleosporales</taxon>
        <taxon>Massarineae</taxon>
        <taxon>Massarinaceae</taxon>
        <taxon>Byssothecium</taxon>
    </lineage>
</organism>